<organism evidence="9">
    <name type="scientific">marine metagenome</name>
    <dbReference type="NCBI Taxonomy" id="408172"/>
    <lineage>
        <taxon>unclassified sequences</taxon>
        <taxon>metagenomes</taxon>
        <taxon>ecological metagenomes</taxon>
    </lineage>
</organism>
<keyword evidence="5 7" id="KW-1133">Transmembrane helix</keyword>
<accession>A0A381VNM3</accession>
<reference evidence="9" key="1">
    <citation type="submission" date="2018-05" db="EMBL/GenBank/DDBJ databases">
        <authorList>
            <person name="Lanie J.A."/>
            <person name="Ng W.-L."/>
            <person name="Kazmierczak K.M."/>
            <person name="Andrzejewski T.M."/>
            <person name="Davidsen T.M."/>
            <person name="Wayne K.J."/>
            <person name="Tettelin H."/>
            <person name="Glass J.I."/>
            <person name="Rusch D."/>
            <person name="Podicherti R."/>
            <person name="Tsui H.-C.T."/>
            <person name="Winkler M.E."/>
        </authorList>
    </citation>
    <scope>NUCLEOTIDE SEQUENCE</scope>
</reference>
<dbReference type="InterPro" id="IPR035906">
    <property type="entry name" value="MetI-like_sf"/>
</dbReference>
<protein>
    <recommendedName>
        <fullName evidence="8">ABC transmembrane type-1 domain-containing protein</fullName>
    </recommendedName>
</protein>
<dbReference type="InterPro" id="IPR045621">
    <property type="entry name" value="BPD_transp_1_N"/>
</dbReference>
<dbReference type="GO" id="GO:0005886">
    <property type="term" value="C:plasma membrane"/>
    <property type="evidence" value="ECO:0007669"/>
    <property type="project" value="UniProtKB-SubCell"/>
</dbReference>
<name>A0A381VNM3_9ZZZZ</name>
<comment type="subcellular location">
    <subcellularLocation>
        <location evidence="1">Cell membrane</location>
        <topology evidence="1">Multi-pass membrane protein</topology>
    </subcellularLocation>
</comment>
<feature type="transmembrane region" description="Helical" evidence="7">
    <location>
        <begin position="177"/>
        <end position="198"/>
    </location>
</feature>
<dbReference type="AlphaFoldDB" id="A0A381VNM3"/>
<gene>
    <name evidence="9" type="ORF">METZ01_LOCUS94515</name>
</gene>
<evidence type="ECO:0000313" key="9">
    <source>
        <dbReference type="EMBL" id="SVA41661.1"/>
    </source>
</evidence>
<evidence type="ECO:0000259" key="8">
    <source>
        <dbReference type="PROSITE" id="PS50928"/>
    </source>
</evidence>
<dbReference type="Pfam" id="PF19300">
    <property type="entry name" value="BPD_transp_1_N"/>
    <property type="match status" value="1"/>
</dbReference>
<feature type="domain" description="ABC transmembrane type-1" evidence="8">
    <location>
        <begin position="94"/>
        <end position="307"/>
    </location>
</feature>
<evidence type="ECO:0000256" key="4">
    <source>
        <dbReference type="ARBA" id="ARBA00022692"/>
    </source>
</evidence>
<dbReference type="SUPFAM" id="SSF161098">
    <property type="entry name" value="MetI-like"/>
    <property type="match status" value="1"/>
</dbReference>
<dbReference type="PROSITE" id="PS50928">
    <property type="entry name" value="ABC_TM1"/>
    <property type="match status" value="1"/>
</dbReference>
<dbReference type="PANTHER" id="PTHR43163:SF2">
    <property type="entry name" value="ABC TRANSPORTER PERMEASE PROTEIN"/>
    <property type="match status" value="1"/>
</dbReference>
<evidence type="ECO:0000256" key="3">
    <source>
        <dbReference type="ARBA" id="ARBA00022475"/>
    </source>
</evidence>
<evidence type="ECO:0000256" key="7">
    <source>
        <dbReference type="SAM" id="Phobius"/>
    </source>
</evidence>
<dbReference type="PANTHER" id="PTHR43163">
    <property type="entry name" value="DIPEPTIDE TRANSPORT SYSTEM PERMEASE PROTEIN DPPB-RELATED"/>
    <property type="match status" value="1"/>
</dbReference>
<evidence type="ECO:0000256" key="5">
    <source>
        <dbReference type="ARBA" id="ARBA00022989"/>
    </source>
</evidence>
<dbReference type="InterPro" id="IPR000515">
    <property type="entry name" value="MetI-like"/>
</dbReference>
<keyword evidence="6 7" id="KW-0472">Membrane</keyword>
<dbReference type="GO" id="GO:0055085">
    <property type="term" value="P:transmembrane transport"/>
    <property type="evidence" value="ECO:0007669"/>
    <property type="project" value="InterPro"/>
</dbReference>
<sequence length="322" mass="36460">MIKYILKRLWHSGILAIVMSLIVFFGLYVVGDPVEMLSDDEFTEQDKIDLAIELGLDKPLYEQYFTYTGGMLQGDFGTSFVYNRPVLDLIMERLPATLEISLLAMIIGLGIGIPLGIFSGIKNNSRASKIISFFTTVGYSTPNFWQAIILIMVFAVFLQWLPASGRGLTNSMFGIEWAWLSLNGLQHMALPAINLAIYKICMQQRLAKSGTQEILYQEYMTFARAKGITRNRIIRRHLLRNILIPIVTITGLEVGGLIAFSTVTETIFSWPGIGKLLLDSIHMIDRPVVVAYLILITMMFVFINFVVDVMYAFLDPRIRHQK</sequence>
<keyword evidence="3" id="KW-1003">Cell membrane</keyword>
<proteinExistence type="predicted"/>
<evidence type="ECO:0000256" key="6">
    <source>
        <dbReference type="ARBA" id="ARBA00023136"/>
    </source>
</evidence>
<dbReference type="CDD" id="cd06261">
    <property type="entry name" value="TM_PBP2"/>
    <property type="match status" value="1"/>
</dbReference>
<dbReference type="Gene3D" id="1.10.3720.10">
    <property type="entry name" value="MetI-like"/>
    <property type="match status" value="1"/>
</dbReference>
<evidence type="ECO:0000256" key="2">
    <source>
        <dbReference type="ARBA" id="ARBA00022448"/>
    </source>
</evidence>
<evidence type="ECO:0000256" key="1">
    <source>
        <dbReference type="ARBA" id="ARBA00004651"/>
    </source>
</evidence>
<feature type="transmembrane region" description="Helical" evidence="7">
    <location>
        <begin position="290"/>
        <end position="314"/>
    </location>
</feature>
<feature type="transmembrane region" description="Helical" evidence="7">
    <location>
        <begin position="100"/>
        <end position="121"/>
    </location>
</feature>
<dbReference type="Pfam" id="PF00528">
    <property type="entry name" value="BPD_transp_1"/>
    <property type="match status" value="1"/>
</dbReference>
<keyword evidence="2" id="KW-0813">Transport</keyword>
<feature type="transmembrane region" description="Helical" evidence="7">
    <location>
        <begin position="133"/>
        <end position="157"/>
    </location>
</feature>
<dbReference type="EMBL" id="UINC01009283">
    <property type="protein sequence ID" value="SVA41661.1"/>
    <property type="molecule type" value="Genomic_DNA"/>
</dbReference>
<feature type="transmembrane region" description="Helical" evidence="7">
    <location>
        <begin position="12"/>
        <end position="31"/>
    </location>
</feature>
<keyword evidence="4 7" id="KW-0812">Transmembrane</keyword>
<feature type="transmembrane region" description="Helical" evidence="7">
    <location>
        <begin position="242"/>
        <end position="270"/>
    </location>
</feature>